<reference evidence="1 2" key="1">
    <citation type="submission" date="2018-01" db="EMBL/GenBank/DDBJ databases">
        <title>Genome sequence of a Cantenovulum-like bacteria.</title>
        <authorList>
            <person name="Tan W.R."/>
            <person name="Lau N.-S."/>
            <person name="Go F."/>
            <person name="Amirul A.-A.A."/>
        </authorList>
    </citation>
    <scope>NUCLEOTIDE SEQUENCE [LARGE SCALE GENOMIC DNA]</scope>
    <source>
        <strain evidence="1 2">CCB-QB4</strain>
    </source>
</reference>
<dbReference type="EMBL" id="CP026604">
    <property type="protein sequence ID" value="AWB66639.1"/>
    <property type="molecule type" value="Genomic_DNA"/>
</dbReference>
<organism evidence="1 2">
    <name type="scientific">Saccharobesus litoralis</name>
    <dbReference type="NCBI Taxonomy" id="2172099"/>
    <lineage>
        <taxon>Bacteria</taxon>
        <taxon>Pseudomonadati</taxon>
        <taxon>Pseudomonadota</taxon>
        <taxon>Gammaproteobacteria</taxon>
        <taxon>Alteromonadales</taxon>
        <taxon>Alteromonadaceae</taxon>
        <taxon>Saccharobesus</taxon>
    </lineage>
</organism>
<accession>A0A2S0VR18</accession>
<dbReference type="RefSeq" id="WP_108602699.1">
    <property type="nucleotide sequence ID" value="NZ_CP026604.1"/>
</dbReference>
<evidence type="ECO:0000313" key="2">
    <source>
        <dbReference type="Proteomes" id="UP000244441"/>
    </source>
</evidence>
<evidence type="ECO:0000313" key="1">
    <source>
        <dbReference type="EMBL" id="AWB66639.1"/>
    </source>
</evidence>
<keyword evidence="2" id="KW-1185">Reference proteome</keyword>
<name>A0A2S0VR18_9ALTE</name>
<dbReference type="Proteomes" id="UP000244441">
    <property type="component" value="Chromosome"/>
</dbReference>
<gene>
    <name evidence="1" type="ORF">C2869_09435</name>
</gene>
<sequence length="71" mass="7204">MISINSQTSTAFANLNTQSVTANNANAKPSGLTPSQAQALAQNIANVDPASLLQAGANRTTGYAEALSLID</sequence>
<proteinExistence type="predicted"/>
<protein>
    <submittedName>
        <fullName evidence="1">Uncharacterized protein</fullName>
    </submittedName>
</protein>
<dbReference type="AlphaFoldDB" id="A0A2S0VR18"/>
<dbReference type="KEGG" id="cate:C2869_09435"/>